<feature type="domain" description="4Fe-4S ferredoxin-type" evidence="6">
    <location>
        <begin position="94"/>
        <end position="114"/>
    </location>
</feature>
<dbReference type="InterPro" id="IPR017896">
    <property type="entry name" value="4Fe4S_Fe-S-bd"/>
</dbReference>
<dbReference type="PROSITE" id="PS00198">
    <property type="entry name" value="4FE4S_FER_1"/>
    <property type="match status" value="2"/>
</dbReference>
<evidence type="ECO:0000313" key="8">
    <source>
        <dbReference type="Proteomes" id="UP001320159"/>
    </source>
</evidence>
<dbReference type="Pfam" id="PF13247">
    <property type="entry name" value="Fer4_11"/>
    <property type="match status" value="1"/>
</dbReference>
<organism evidence="7 8">
    <name type="scientific">Methanooceanicella nereidis</name>
    <dbReference type="NCBI Taxonomy" id="2052831"/>
    <lineage>
        <taxon>Archaea</taxon>
        <taxon>Methanobacteriati</taxon>
        <taxon>Methanobacteriota</taxon>
        <taxon>Stenosarchaea group</taxon>
        <taxon>Methanomicrobia</taxon>
        <taxon>Methanocellales</taxon>
        <taxon>Methanocellaceae</taxon>
        <taxon>Methanooceanicella</taxon>
    </lineage>
</organism>
<dbReference type="InterPro" id="IPR017900">
    <property type="entry name" value="4Fe4S_Fe_S_CS"/>
</dbReference>
<sequence>MFACSRRTGNAGLEKSCIGVRSVGGMERGFVVVVCRACEDPPCAKVCPVDAITVREEGGVRIDLNKCIGCKNCQDACPLGAIFWDKESNKPLVCVYCGYCAQYCPHNVLALEKTEVSTGSTKEASKEEEKEEEKEAAKGVTA</sequence>
<evidence type="ECO:0000256" key="2">
    <source>
        <dbReference type="ARBA" id="ARBA00022723"/>
    </source>
</evidence>
<dbReference type="SUPFAM" id="SSF54862">
    <property type="entry name" value="4Fe-4S ferredoxins"/>
    <property type="match status" value="1"/>
</dbReference>
<evidence type="ECO:0000256" key="4">
    <source>
        <dbReference type="ARBA" id="ARBA00023014"/>
    </source>
</evidence>
<keyword evidence="3" id="KW-0408">Iron</keyword>
<proteinExistence type="predicted"/>
<evidence type="ECO:0000259" key="6">
    <source>
        <dbReference type="PROSITE" id="PS51379"/>
    </source>
</evidence>
<evidence type="ECO:0000313" key="7">
    <source>
        <dbReference type="EMBL" id="MCD1294405.1"/>
    </source>
</evidence>
<feature type="region of interest" description="Disordered" evidence="5">
    <location>
        <begin position="115"/>
        <end position="142"/>
    </location>
</feature>
<reference evidence="7 8" key="1">
    <citation type="submission" date="2017-11" db="EMBL/GenBank/DDBJ databases">
        <title>Isolation and Characterization of Family Methanocellaceae Species from Potential Methane Hydrate Area Offshore Southwestern Taiwan.</title>
        <authorList>
            <person name="Zhang W.-L."/>
            <person name="Chen W.-C."/>
            <person name="Lai M.-C."/>
            <person name="Chen S.-C."/>
        </authorList>
    </citation>
    <scope>NUCLEOTIDE SEQUENCE [LARGE SCALE GENOMIC DNA]</scope>
    <source>
        <strain evidence="7 8">CWC-04</strain>
    </source>
</reference>
<keyword evidence="1" id="KW-0004">4Fe-4S</keyword>
<accession>A0AAP2W4K9</accession>
<gene>
    <name evidence="7" type="ORF">CUJ83_05255</name>
</gene>
<name>A0AAP2W4K9_9EURY</name>
<dbReference type="InterPro" id="IPR050294">
    <property type="entry name" value="RnfB_subfamily"/>
</dbReference>
<dbReference type="PANTHER" id="PTHR42859:SF15">
    <property type="entry name" value="IRON-SULFUR CLUSTER BINDING PROTEIN"/>
    <property type="match status" value="1"/>
</dbReference>
<dbReference type="EMBL" id="PGCK01000003">
    <property type="protein sequence ID" value="MCD1294405.1"/>
    <property type="molecule type" value="Genomic_DNA"/>
</dbReference>
<evidence type="ECO:0000256" key="3">
    <source>
        <dbReference type="ARBA" id="ARBA00023004"/>
    </source>
</evidence>
<dbReference type="Gene3D" id="3.30.70.20">
    <property type="match status" value="1"/>
</dbReference>
<dbReference type="GO" id="GO:0016491">
    <property type="term" value="F:oxidoreductase activity"/>
    <property type="evidence" value="ECO:0007669"/>
    <property type="project" value="UniProtKB-ARBA"/>
</dbReference>
<keyword evidence="4" id="KW-0411">Iron-sulfur</keyword>
<keyword evidence="8" id="KW-1185">Reference proteome</keyword>
<comment type="caution">
    <text evidence="7">The sequence shown here is derived from an EMBL/GenBank/DDBJ whole genome shotgun (WGS) entry which is preliminary data.</text>
</comment>
<dbReference type="Proteomes" id="UP001320159">
    <property type="component" value="Unassembled WGS sequence"/>
</dbReference>
<keyword evidence="2" id="KW-0479">Metal-binding</keyword>
<feature type="domain" description="4Fe-4S ferredoxin-type" evidence="6">
    <location>
        <begin position="35"/>
        <end position="57"/>
    </location>
</feature>
<evidence type="ECO:0000256" key="5">
    <source>
        <dbReference type="SAM" id="MobiDB-lite"/>
    </source>
</evidence>
<dbReference type="AlphaFoldDB" id="A0AAP2W4K9"/>
<evidence type="ECO:0000256" key="1">
    <source>
        <dbReference type="ARBA" id="ARBA00022485"/>
    </source>
</evidence>
<feature type="compositionally biased region" description="Basic and acidic residues" evidence="5">
    <location>
        <begin position="123"/>
        <end position="142"/>
    </location>
</feature>
<dbReference type="PANTHER" id="PTHR42859">
    <property type="entry name" value="OXIDOREDUCTASE"/>
    <property type="match status" value="1"/>
</dbReference>
<dbReference type="GO" id="GO:0046872">
    <property type="term" value="F:metal ion binding"/>
    <property type="evidence" value="ECO:0007669"/>
    <property type="project" value="UniProtKB-KW"/>
</dbReference>
<dbReference type="PROSITE" id="PS51379">
    <property type="entry name" value="4FE4S_FER_2"/>
    <property type="match status" value="3"/>
</dbReference>
<dbReference type="Gene3D" id="3.30.70.3270">
    <property type="match status" value="1"/>
</dbReference>
<dbReference type="GO" id="GO:0051539">
    <property type="term" value="F:4 iron, 4 sulfur cluster binding"/>
    <property type="evidence" value="ECO:0007669"/>
    <property type="project" value="UniProtKB-KW"/>
</dbReference>
<protein>
    <submittedName>
        <fullName evidence="7">[Fe-S]-binding protein</fullName>
    </submittedName>
</protein>
<feature type="domain" description="4Fe-4S ferredoxin-type" evidence="6">
    <location>
        <begin position="58"/>
        <end position="87"/>
    </location>
</feature>